<dbReference type="EMBL" id="GGEC01054176">
    <property type="protein sequence ID" value="MBX34660.1"/>
    <property type="molecule type" value="Transcribed_RNA"/>
</dbReference>
<proteinExistence type="predicted"/>
<accession>A0A2P2MWS0</accession>
<sequence>MLLEPEDRNIDVISFCYIIFLLSSSYFFFSFLFLSESLRLECH</sequence>
<evidence type="ECO:0000256" key="1">
    <source>
        <dbReference type="SAM" id="Phobius"/>
    </source>
</evidence>
<evidence type="ECO:0000313" key="2">
    <source>
        <dbReference type="EMBL" id="MBX34660.1"/>
    </source>
</evidence>
<dbReference type="AlphaFoldDB" id="A0A2P2MWS0"/>
<keyword evidence="1" id="KW-0812">Transmembrane</keyword>
<organism evidence="2">
    <name type="scientific">Rhizophora mucronata</name>
    <name type="common">Asiatic mangrove</name>
    <dbReference type="NCBI Taxonomy" id="61149"/>
    <lineage>
        <taxon>Eukaryota</taxon>
        <taxon>Viridiplantae</taxon>
        <taxon>Streptophyta</taxon>
        <taxon>Embryophyta</taxon>
        <taxon>Tracheophyta</taxon>
        <taxon>Spermatophyta</taxon>
        <taxon>Magnoliopsida</taxon>
        <taxon>eudicotyledons</taxon>
        <taxon>Gunneridae</taxon>
        <taxon>Pentapetalae</taxon>
        <taxon>rosids</taxon>
        <taxon>fabids</taxon>
        <taxon>Malpighiales</taxon>
        <taxon>Rhizophoraceae</taxon>
        <taxon>Rhizophora</taxon>
    </lineage>
</organism>
<reference evidence="2" key="1">
    <citation type="submission" date="2018-02" db="EMBL/GenBank/DDBJ databases">
        <title>Rhizophora mucronata_Transcriptome.</title>
        <authorList>
            <person name="Meera S.P."/>
            <person name="Sreeshan A."/>
            <person name="Augustine A."/>
        </authorList>
    </citation>
    <scope>NUCLEOTIDE SEQUENCE</scope>
    <source>
        <tissue evidence="2">Leaf</tissue>
    </source>
</reference>
<protein>
    <submittedName>
        <fullName evidence="2">Uncharacterized protein</fullName>
    </submittedName>
</protein>
<name>A0A2P2MWS0_RHIMU</name>
<keyword evidence="1" id="KW-0472">Membrane</keyword>
<feature type="transmembrane region" description="Helical" evidence="1">
    <location>
        <begin position="12"/>
        <end position="34"/>
    </location>
</feature>
<keyword evidence="1" id="KW-1133">Transmembrane helix</keyword>